<dbReference type="InterPro" id="IPR014623">
    <property type="entry name" value="Tfc7/tau55"/>
</dbReference>
<dbReference type="FunCoup" id="A0A1E5RNB5">
    <property type="interactions" value="128"/>
</dbReference>
<dbReference type="AlphaFoldDB" id="A0A1E5RNB5"/>
<name>A0A1E5RNB5_9ASCO</name>
<dbReference type="InterPro" id="IPR029033">
    <property type="entry name" value="His_PPase_superfam"/>
</dbReference>
<dbReference type="STRING" id="56408.A0A1E5RNB5"/>
<feature type="region of interest" description="Disordered" evidence="1">
    <location>
        <begin position="372"/>
        <end position="432"/>
    </location>
</feature>
<dbReference type="PANTHER" id="PTHR16469">
    <property type="entry name" value="UBIQUITIN-ASSOCIATED AND SH3 DOMAIN-CONTAINING BA-RELATED"/>
    <property type="match status" value="1"/>
</dbReference>
<reference evidence="4" key="1">
    <citation type="journal article" date="2016" name="Genome Announc.">
        <title>Genome sequences of three species of Hanseniaspora isolated from spontaneous wine fermentations.</title>
        <authorList>
            <person name="Sternes P.R."/>
            <person name="Lee D."/>
            <person name="Kutyna D.R."/>
            <person name="Borneman A.R."/>
        </authorList>
    </citation>
    <scope>NUCLEOTIDE SEQUENCE [LARGE SCALE GENOMIC DNA]</scope>
    <source>
        <strain evidence="4">AWRI3579</strain>
    </source>
</reference>
<proteinExistence type="predicted"/>
<dbReference type="Pfam" id="PF10419">
    <property type="entry name" value="TFIIIC_sub6"/>
    <property type="match status" value="1"/>
</dbReference>
<evidence type="ECO:0000313" key="4">
    <source>
        <dbReference type="Proteomes" id="UP000095728"/>
    </source>
</evidence>
<dbReference type="Gene3D" id="2.60.40.4370">
    <property type="match status" value="1"/>
</dbReference>
<dbReference type="InterPro" id="IPR019481">
    <property type="entry name" value="TFIIIC_triple_barrel"/>
</dbReference>
<dbReference type="SMART" id="SM00855">
    <property type="entry name" value="PGAM"/>
    <property type="match status" value="1"/>
</dbReference>
<dbReference type="EMBL" id="LPNM01000005">
    <property type="protein sequence ID" value="OEJ88371.1"/>
    <property type="molecule type" value="Genomic_DNA"/>
</dbReference>
<dbReference type="PANTHER" id="PTHR16469:SF51">
    <property type="entry name" value="TRANSCRIPTION FACTOR TAU 55 KDA SUBUNIT"/>
    <property type="match status" value="1"/>
</dbReference>
<protein>
    <submittedName>
        <fullName evidence="3">Transcription factor tau subunit</fullName>
    </submittedName>
</protein>
<feature type="region of interest" description="Disordered" evidence="1">
    <location>
        <begin position="268"/>
        <end position="312"/>
    </location>
</feature>
<gene>
    <name evidence="3" type="ORF">AWRI3579_g706</name>
</gene>
<dbReference type="InterPro" id="IPR013078">
    <property type="entry name" value="His_Pase_superF_clade-1"/>
</dbReference>
<dbReference type="InterPro" id="IPR051710">
    <property type="entry name" value="Phosphatase_SH3-domain"/>
</dbReference>
<feature type="compositionally biased region" description="Basic and acidic residues" evidence="1">
    <location>
        <begin position="401"/>
        <end position="411"/>
    </location>
</feature>
<dbReference type="Gene3D" id="3.40.50.1240">
    <property type="entry name" value="Phosphoglycerate mutase-like"/>
    <property type="match status" value="1"/>
</dbReference>
<evidence type="ECO:0000256" key="1">
    <source>
        <dbReference type="SAM" id="MobiDB-lite"/>
    </source>
</evidence>
<feature type="domain" description="Transcription factor TFIIIC triple barrel" evidence="2">
    <location>
        <begin position="311"/>
        <end position="445"/>
    </location>
</feature>
<comment type="caution">
    <text evidence="3">The sequence shown here is derived from an EMBL/GenBank/DDBJ whole genome shotgun (WGS) entry which is preliminary data.</text>
</comment>
<organism evidence="3 4">
    <name type="scientific">Hanseniaspora osmophila</name>
    <dbReference type="NCBI Taxonomy" id="56408"/>
    <lineage>
        <taxon>Eukaryota</taxon>
        <taxon>Fungi</taxon>
        <taxon>Dikarya</taxon>
        <taxon>Ascomycota</taxon>
        <taxon>Saccharomycotina</taxon>
        <taxon>Saccharomycetes</taxon>
        <taxon>Saccharomycodales</taxon>
        <taxon>Saccharomycodaceae</taxon>
        <taxon>Hanseniaspora</taxon>
    </lineage>
</organism>
<dbReference type="PIRSF" id="PIRSF036802">
    <property type="entry name" value="Tau55_TFC7"/>
    <property type="match status" value="1"/>
</dbReference>
<feature type="compositionally biased region" description="Polar residues" evidence="1">
    <location>
        <begin position="413"/>
        <end position="424"/>
    </location>
</feature>
<dbReference type="Proteomes" id="UP000095728">
    <property type="component" value="Unassembled WGS sequence"/>
</dbReference>
<dbReference type="CDD" id="cd07067">
    <property type="entry name" value="HP_PGM_like"/>
    <property type="match status" value="1"/>
</dbReference>
<dbReference type="OrthoDB" id="414418at2759"/>
<evidence type="ECO:0000259" key="2">
    <source>
        <dbReference type="Pfam" id="PF10419"/>
    </source>
</evidence>
<dbReference type="SUPFAM" id="SSF53254">
    <property type="entry name" value="Phosphoglycerate mutase-like"/>
    <property type="match status" value="1"/>
</dbReference>
<sequence length="447" mass="50161">MTVKTIYIARHGYRSNWLPNGPYPPPPTGVDSDVPLAAHGVQQAQELAHYIMSIPDADKPELLFSSPFYRCVQTIYPTSELLDVDITIERGLGEWFKPDRDVVPVPTSVQEMQKLFVNKKTKLEPEMWSTVIPNTNGETEELIRVRCHEFWPLFIQKIEKEYPDCEKIMLCTHAATKIALGMNLLGFSDLKESIDDKGSTIRSGACSIDKYELLFDGDASDNFYEKNWVLTMNGNTQFLSAGEEMHWDFRNGFEAGSDADIAYRRKLQESKEGKQDPNNTKMDVLGDKNGDTANATKADKKDEGDDSDEYETEEVYVSVNLPQNEFRTYNKIDTKNTTFQSSGLETKEPLMKIGDKVYKGKWNRLVGTEVVMDSGSSSVKKELDGKTPGASDEASPALDGNTEHKSDKKDATANGTEKSTPQSNSEEEGTVVKVVEHELQLEEVHLK</sequence>
<dbReference type="Pfam" id="PF00300">
    <property type="entry name" value="His_Phos_1"/>
    <property type="match status" value="1"/>
</dbReference>
<accession>A0A1E5RNB5</accession>
<dbReference type="FunFam" id="3.40.50.1240:FF:000034">
    <property type="entry name" value="Transcription factor TFIIIC subunit"/>
    <property type="match status" value="1"/>
</dbReference>
<evidence type="ECO:0000313" key="3">
    <source>
        <dbReference type="EMBL" id="OEJ88371.1"/>
    </source>
</evidence>
<dbReference type="InParanoid" id="A0A1E5RNB5"/>
<keyword evidence="4" id="KW-1185">Reference proteome</keyword>
<dbReference type="GO" id="GO:0016791">
    <property type="term" value="F:phosphatase activity"/>
    <property type="evidence" value="ECO:0007669"/>
    <property type="project" value="UniProtKB-ARBA"/>
</dbReference>